<dbReference type="EMBL" id="JQ844194">
    <property type="protein sequence ID" value="AGS52450.1"/>
    <property type="molecule type" value="Genomic_DNA"/>
</dbReference>
<evidence type="ECO:0000256" key="1">
    <source>
        <dbReference type="PIRSR" id="PIRSR605019-1"/>
    </source>
</evidence>
<feature type="binding site" evidence="1">
    <location>
        <position position="185"/>
    </location>
    <ligand>
        <name>Zn(2+)</name>
        <dbReference type="ChEBI" id="CHEBI:29105"/>
    </ligand>
</feature>
<dbReference type="GO" id="GO:0046872">
    <property type="term" value="F:metal ion binding"/>
    <property type="evidence" value="ECO:0007669"/>
    <property type="project" value="UniProtKB-KW"/>
</dbReference>
<dbReference type="Gene3D" id="1.10.340.30">
    <property type="entry name" value="Hypothetical protein, domain 2"/>
    <property type="match status" value="1"/>
</dbReference>
<name>A0A806KI07_9BACT</name>
<dbReference type="InterPro" id="IPR052891">
    <property type="entry name" value="DNA-3mA_glycosylase"/>
</dbReference>
<dbReference type="PANTHER" id="PTHR30037">
    <property type="entry name" value="DNA-3-METHYLADENINE GLYCOSYLASE 1"/>
    <property type="match status" value="1"/>
</dbReference>
<dbReference type="GO" id="GO:0006284">
    <property type="term" value="P:base-excision repair"/>
    <property type="evidence" value="ECO:0007669"/>
    <property type="project" value="InterPro"/>
</dbReference>
<organism evidence="2">
    <name type="scientific">uncultured bacterium contig00101</name>
    <dbReference type="NCBI Taxonomy" id="1181568"/>
    <lineage>
        <taxon>Bacteria</taxon>
        <taxon>environmental samples</taxon>
    </lineage>
</organism>
<dbReference type="Pfam" id="PF03352">
    <property type="entry name" value="Adenine_glyco"/>
    <property type="match status" value="1"/>
</dbReference>
<keyword evidence="2" id="KW-0326">Glycosidase</keyword>
<dbReference type="InterPro" id="IPR005019">
    <property type="entry name" value="Adenine_glyco"/>
</dbReference>
<feature type="binding site" evidence="1">
    <location>
        <position position="181"/>
    </location>
    <ligand>
        <name>Zn(2+)</name>
        <dbReference type="ChEBI" id="CHEBI:29105"/>
    </ligand>
</feature>
<dbReference type="EC" id="3.2.2.20" evidence="2"/>
<feature type="binding site" evidence="1">
    <location>
        <position position="10"/>
    </location>
    <ligand>
        <name>Zn(2+)</name>
        <dbReference type="ChEBI" id="CHEBI:29105"/>
    </ligand>
</feature>
<keyword evidence="1" id="KW-0862">Zinc</keyword>
<sequence>MPSSEEKIRCPWCLGDADYMRYHDREWGVPLKNSRKLFEFLVLDGAQAGLSWLTILKRREGYRLAFDGFDPEKMARYGDGEVERLLKDGRIIRNRLKIRSAIVNAQAYCKMKEAGEDFGKWLWNWVDGEPIVNHWKTLAEIPAYTGLSEKISGELKKRGFSFVGPTIIYAFIQAAGLVNDHLVDCYRYRSTSASETTRPSRL</sequence>
<feature type="binding site" evidence="1">
    <location>
        <position position="23"/>
    </location>
    <ligand>
        <name>Zn(2+)</name>
        <dbReference type="ChEBI" id="CHEBI:29105"/>
    </ligand>
</feature>
<proteinExistence type="predicted"/>
<dbReference type="GO" id="GO:0008725">
    <property type="term" value="F:DNA-3-methyladenine glycosylase activity"/>
    <property type="evidence" value="ECO:0007669"/>
    <property type="project" value="UniProtKB-EC"/>
</dbReference>
<reference evidence="2" key="1">
    <citation type="submission" date="2012-03" db="EMBL/GenBank/DDBJ databases">
        <title>Functional metagenomics reveals considerable lignocellulase gene clusters in the gut microbiome of a wood-feeding higher termite.</title>
        <authorList>
            <person name="Liu N."/>
        </authorList>
    </citation>
    <scope>NUCLEOTIDE SEQUENCE</scope>
</reference>
<dbReference type="PANTHER" id="PTHR30037:SF4">
    <property type="entry name" value="DNA-3-METHYLADENINE GLYCOSYLASE I"/>
    <property type="match status" value="1"/>
</dbReference>
<accession>A0A806KI07</accession>
<dbReference type="AlphaFoldDB" id="A0A806KI07"/>
<dbReference type="SUPFAM" id="SSF48150">
    <property type="entry name" value="DNA-glycosylase"/>
    <property type="match status" value="1"/>
</dbReference>
<keyword evidence="2" id="KW-0378">Hydrolase</keyword>
<protein>
    <submittedName>
        <fullName evidence="2">DNA-3-methyladenine glycosylase</fullName>
        <ecNumber evidence="2">3.2.2.20</ecNumber>
    </submittedName>
</protein>
<keyword evidence="1" id="KW-0479">Metal-binding</keyword>
<evidence type="ECO:0000313" key="2">
    <source>
        <dbReference type="EMBL" id="AGS52450.1"/>
    </source>
</evidence>
<dbReference type="InterPro" id="IPR011257">
    <property type="entry name" value="DNA_glycosylase"/>
</dbReference>